<dbReference type="Proteomes" id="UP000236291">
    <property type="component" value="Unassembled WGS sequence"/>
</dbReference>
<comment type="caution">
    <text evidence="2">The sequence shown here is derived from an EMBL/GenBank/DDBJ whole genome shotgun (WGS) entry which is preliminary data.</text>
</comment>
<keyword evidence="1" id="KW-0812">Transmembrane</keyword>
<organism evidence="2 3">
    <name type="scientific">Trifolium pratense</name>
    <name type="common">Red clover</name>
    <dbReference type="NCBI Taxonomy" id="57577"/>
    <lineage>
        <taxon>Eukaryota</taxon>
        <taxon>Viridiplantae</taxon>
        <taxon>Streptophyta</taxon>
        <taxon>Embryophyta</taxon>
        <taxon>Tracheophyta</taxon>
        <taxon>Spermatophyta</taxon>
        <taxon>Magnoliopsida</taxon>
        <taxon>eudicotyledons</taxon>
        <taxon>Gunneridae</taxon>
        <taxon>Pentapetalae</taxon>
        <taxon>rosids</taxon>
        <taxon>fabids</taxon>
        <taxon>Fabales</taxon>
        <taxon>Fabaceae</taxon>
        <taxon>Papilionoideae</taxon>
        <taxon>50 kb inversion clade</taxon>
        <taxon>NPAAA clade</taxon>
        <taxon>Hologalegina</taxon>
        <taxon>IRL clade</taxon>
        <taxon>Trifolieae</taxon>
        <taxon>Trifolium</taxon>
    </lineage>
</organism>
<reference evidence="2 3" key="1">
    <citation type="journal article" date="2014" name="Am. J. Bot.">
        <title>Genome assembly and annotation for red clover (Trifolium pratense; Fabaceae).</title>
        <authorList>
            <person name="Istvanek J."/>
            <person name="Jaros M."/>
            <person name="Krenek A."/>
            <person name="Repkova J."/>
        </authorList>
    </citation>
    <scope>NUCLEOTIDE SEQUENCE [LARGE SCALE GENOMIC DNA]</scope>
    <source>
        <strain evidence="3">cv. Tatra</strain>
        <tissue evidence="2">Young leaves</tissue>
    </source>
</reference>
<feature type="transmembrane region" description="Helical" evidence="1">
    <location>
        <begin position="57"/>
        <end position="74"/>
    </location>
</feature>
<reference evidence="2 3" key="2">
    <citation type="journal article" date="2017" name="Front. Plant Sci.">
        <title>Gene Classification and Mining of Molecular Markers Useful in Red Clover (Trifolium pratense) Breeding.</title>
        <authorList>
            <person name="Istvanek J."/>
            <person name="Dluhosova J."/>
            <person name="Dluhos P."/>
            <person name="Patkova L."/>
            <person name="Nedelnik J."/>
            <person name="Repkova J."/>
        </authorList>
    </citation>
    <scope>NUCLEOTIDE SEQUENCE [LARGE SCALE GENOMIC DNA]</scope>
    <source>
        <strain evidence="3">cv. Tatra</strain>
        <tissue evidence="2">Young leaves</tissue>
    </source>
</reference>
<evidence type="ECO:0000313" key="2">
    <source>
        <dbReference type="EMBL" id="PNX78038.1"/>
    </source>
</evidence>
<dbReference type="AlphaFoldDB" id="A0A2K3LHM4"/>
<evidence type="ECO:0000256" key="1">
    <source>
        <dbReference type="SAM" id="Phobius"/>
    </source>
</evidence>
<keyword evidence="1" id="KW-0472">Membrane</keyword>
<keyword evidence="1" id="KW-1133">Transmembrane helix</keyword>
<evidence type="ECO:0000313" key="3">
    <source>
        <dbReference type="Proteomes" id="UP000236291"/>
    </source>
</evidence>
<accession>A0A2K3LHM4</accession>
<gene>
    <name evidence="2" type="ORF">L195_g034012</name>
</gene>
<dbReference type="EMBL" id="ASHM01033383">
    <property type="protein sequence ID" value="PNX78038.1"/>
    <property type="molecule type" value="Genomic_DNA"/>
</dbReference>
<sequence>MAGPLSNSSTGGGFVPAGAPIEYLALLYRRAYIVAPGAGPKPFHYKWVMDKLPDEVVAGWMSTCLTCCISVMSWRTRHRLTCRGGLPLLDCAPNSGQKSNWASFRPSPEQEPPKSLLLGIGVMT</sequence>
<protein>
    <submittedName>
        <fullName evidence="2">Uncharacterized protein</fullName>
    </submittedName>
</protein>
<proteinExistence type="predicted"/>
<name>A0A2K3LHM4_TRIPR</name>